<keyword evidence="4" id="KW-1185">Reference proteome</keyword>
<gene>
    <name evidence="3" type="ORF">GV829_00255</name>
</gene>
<keyword evidence="1" id="KW-0560">Oxidoreductase</keyword>
<dbReference type="PANTHER" id="PTHR13847:SF287">
    <property type="entry name" value="FAD-DEPENDENT OXIDOREDUCTASE DOMAIN-CONTAINING PROTEIN 1"/>
    <property type="match status" value="1"/>
</dbReference>
<dbReference type="AlphaFoldDB" id="A0A6M4APX6"/>
<evidence type="ECO:0000313" key="4">
    <source>
        <dbReference type="Proteomes" id="UP000503018"/>
    </source>
</evidence>
<dbReference type="GO" id="GO:0005737">
    <property type="term" value="C:cytoplasm"/>
    <property type="evidence" value="ECO:0007669"/>
    <property type="project" value="TreeGrafter"/>
</dbReference>
<dbReference type="SUPFAM" id="SSF51905">
    <property type="entry name" value="FAD/NAD(P)-binding domain"/>
    <property type="match status" value="1"/>
</dbReference>
<evidence type="ECO:0000256" key="1">
    <source>
        <dbReference type="ARBA" id="ARBA00023002"/>
    </source>
</evidence>
<dbReference type="InterPro" id="IPR036188">
    <property type="entry name" value="FAD/NAD-bd_sf"/>
</dbReference>
<feature type="domain" description="FAD dependent oxidoreductase" evidence="2">
    <location>
        <begin position="7"/>
        <end position="352"/>
    </location>
</feature>
<evidence type="ECO:0000259" key="2">
    <source>
        <dbReference type="Pfam" id="PF01266"/>
    </source>
</evidence>
<name>A0A6M4APX6_9SPHN</name>
<dbReference type="RefSeq" id="WP_169943289.1">
    <property type="nucleotide sequence ID" value="NZ_CP053015.1"/>
</dbReference>
<protein>
    <submittedName>
        <fullName evidence="3">FAD-binding oxidoreductase</fullName>
    </submittedName>
</protein>
<dbReference type="Gene3D" id="3.30.9.10">
    <property type="entry name" value="D-Amino Acid Oxidase, subunit A, domain 2"/>
    <property type="match status" value="1"/>
</dbReference>
<dbReference type="PANTHER" id="PTHR13847">
    <property type="entry name" value="SARCOSINE DEHYDROGENASE-RELATED"/>
    <property type="match status" value="1"/>
</dbReference>
<evidence type="ECO:0000313" key="3">
    <source>
        <dbReference type="EMBL" id="QJQ31077.1"/>
    </source>
</evidence>
<reference evidence="3 4" key="1">
    <citation type="submission" date="2020-01" db="EMBL/GenBank/DDBJ databases">
        <title>Sphingomonas sp. strain CSW-10.</title>
        <authorList>
            <person name="Chen W.-M."/>
        </authorList>
    </citation>
    <scope>NUCLEOTIDE SEQUENCE [LARGE SCALE GENOMIC DNA]</scope>
    <source>
        <strain evidence="3 4">CSW-10</strain>
    </source>
</reference>
<dbReference type="Proteomes" id="UP000503018">
    <property type="component" value="Chromosome"/>
</dbReference>
<dbReference type="EMBL" id="CP053015">
    <property type="protein sequence ID" value="QJQ31077.1"/>
    <property type="molecule type" value="Genomic_DNA"/>
</dbReference>
<organism evidence="3 4">
    <name type="scientific">Sphingomonas lacunae</name>
    <dbReference type="NCBI Taxonomy" id="2698828"/>
    <lineage>
        <taxon>Bacteria</taxon>
        <taxon>Pseudomonadati</taxon>
        <taxon>Pseudomonadota</taxon>
        <taxon>Alphaproteobacteria</taxon>
        <taxon>Sphingomonadales</taxon>
        <taxon>Sphingomonadaceae</taxon>
        <taxon>Sphingomonas</taxon>
    </lineage>
</organism>
<sequence length="380" mass="39922">MAMQCADFLVIGGGIAGLSAAARLTLSGNVTVIEAETALGYHSSGRSATFCHYGIGNATVRGLTSFSRAFFQEPPAGFSDYPLAKSKSALFIATEAMLPTLAELATSMRRFTDTISEVDEAGMLELVPVLRTGQDAIIAGVVDSSGLKLDTDALMQGYARIVRRGGGTIINGQRVGGIHRSDGLWQVTTADGSSHAAPILVNAAGAWADQLAALAGVRPLGLEPKRRTMIVIDPPAGMAVNDWPFTKTATDDFYMLPDSGRLMASPVDEVPSEPCDAQPEEYDLALAAWQAEQYTTLPVVRIAHRWAGLRSFVADRVPTAGFAPDAPGFFWLAGQGGYGIQTAPAMAAISAALITGGDWPKELTALGVTPAKILPDRLLG</sequence>
<accession>A0A6M4APX6</accession>
<dbReference type="KEGG" id="slan:GV829_00255"/>
<proteinExistence type="predicted"/>
<dbReference type="Pfam" id="PF01266">
    <property type="entry name" value="DAO"/>
    <property type="match status" value="1"/>
</dbReference>
<dbReference type="GO" id="GO:0016491">
    <property type="term" value="F:oxidoreductase activity"/>
    <property type="evidence" value="ECO:0007669"/>
    <property type="project" value="UniProtKB-KW"/>
</dbReference>
<dbReference type="InterPro" id="IPR006076">
    <property type="entry name" value="FAD-dep_OxRdtase"/>
</dbReference>
<dbReference type="Gene3D" id="3.50.50.60">
    <property type="entry name" value="FAD/NAD(P)-binding domain"/>
    <property type="match status" value="1"/>
</dbReference>